<comment type="caution">
    <text evidence="1">The sequence shown here is derived from an EMBL/GenBank/DDBJ whole genome shotgun (WGS) entry which is preliminary data.</text>
</comment>
<accession>A0A923LHJ1</accession>
<dbReference type="Pfam" id="PF13497">
    <property type="entry name" value="DUF4121"/>
    <property type="match status" value="1"/>
</dbReference>
<sequence length="316" mass="37132">MYTLETLSTINSRFLSAHYELIEADVNKVNECVKSIETSRTEIQPQAGDIVQYTDEQGIYYDNAFIEHIKGNNAYIAEHANVYCDLGEKKNALFSVSAGGAFHYISLEKFTYIGKNKRRFWHFGHCGACADGGIDFYATVNTWICDCNKEECSTKTHDKHYIICDLDNKENEYQFISNTHCAWKNETDFQAWLRTVRANVKPGNWDDQLIVWTYKTIEHHVSPDIFESIDALEDTFLMNGSIRKCKRIYDDTNSLIDLYFVWYWDEPEKEFYQCMEEQNEVIKRYVENQKENRIAREELKSGKIKPINIMKILRRD</sequence>
<dbReference type="InterPro" id="IPR025189">
    <property type="entry name" value="DUF4121"/>
</dbReference>
<organism evidence="1 2">
    <name type="scientific">Mediterraneibacter hominis</name>
    <dbReference type="NCBI Taxonomy" id="2763054"/>
    <lineage>
        <taxon>Bacteria</taxon>
        <taxon>Bacillati</taxon>
        <taxon>Bacillota</taxon>
        <taxon>Clostridia</taxon>
        <taxon>Lachnospirales</taxon>
        <taxon>Lachnospiraceae</taxon>
        <taxon>Mediterraneibacter</taxon>
    </lineage>
</organism>
<evidence type="ECO:0000313" key="1">
    <source>
        <dbReference type="EMBL" id="MBC5688176.1"/>
    </source>
</evidence>
<reference evidence="1" key="1">
    <citation type="submission" date="2020-08" db="EMBL/GenBank/DDBJ databases">
        <title>Genome public.</title>
        <authorList>
            <person name="Liu C."/>
            <person name="Sun Q."/>
        </authorList>
    </citation>
    <scope>NUCLEOTIDE SEQUENCE</scope>
    <source>
        <strain evidence="1">NSJ-55</strain>
    </source>
</reference>
<dbReference type="AlphaFoldDB" id="A0A923LHJ1"/>
<name>A0A923LHJ1_9FIRM</name>
<proteinExistence type="predicted"/>
<keyword evidence="2" id="KW-1185">Reference proteome</keyword>
<dbReference type="RefSeq" id="WP_186874810.1">
    <property type="nucleotide sequence ID" value="NZ_JACOPF010000001.1"/>
</dbReference>
<evidence type="ECO:0000313" key="2">
    <source>
        <dbReference type="Proteomes" id="UP000652477"/>
    </source>
</evidence>
<dbReference type="Proteomes" id="UP000652477">
    <property type="component" value="Unassembled WGS sequence"/>
</dbReference>
<gene>
    <name evidence="1" type="ORF">H8S37_04410</name>
</gene>
<dbReference type="EMBL" id="JACOPF010000001">
    <property type="protein sequence ID" value="MBC5688176.1"/>
    <property type="molecule type" value="Genomic_DNA"/>
</dbReference>
<protein>
    <submittedName>
        <fullName evidence="1">DUF4121 family protein</fullName>
    </submittedName>
</protein>